<dbReference type="InterPro" id="IPR043472">
    <property type="entry name" value="Macro_dom-like"/>
</dbReference>
<dbReference type="InterPro" id="IPR002589">
    <property type="entry name" value="Macro_dom"/>
</dbReference>
<evidence type="ECO:0000313" key="3">
    <source>
        <dbReference type="EMBL" id="KAL1623568.1"/>
    </source>
</evidence>
<sequence>MPLIFKMEFPVVPLSDIPTLATLYQQKKLNAPSTKPAAPHNAAHLDRIALIRTDITTLGVDAIVNAANESLLGGGGVDGAIHRAAGPELVEECETLNGCSTGSAKITKGYELPAKHVIHAVGPVYAAAKRRGMHEKLLRGCYRKSLDLARANGCKSIAFSALSTGMYGYPSDEAADAAVSEVRDWLDEREKMKEESLEKVVFCNFLQKDEDAYLDALPEYFPPADESEQGKETETEVENLAKRLPDPPTDDPKEEGEPDNKRQKTEQTSPKVKEAQPATVEDSKEE</sequence>
<dbReference type="EMBL" id="JAJVDC020000119">
    <property type="protein sequence ID" value="KAL1623568.1"/>
    <property type="molecule type" value="Genomic_DNA"/>
</dbReference>
<dbReference type="CDD" id="cd02908">
    <property type="entry name" value="Macro_OAADPr_deacetylase"/>
    <property type="match status" value="1"/>
</dbReference>
<evidence type="ECO:0000313" key="4">
    <source>
        <dbReference type="Proteomes" id="UP001521116"/>
    </source>
</evidence>
<dbReference type="Gene3D" id="3.40.220.10">
    <property type="entry name" value="Leucine Aminopeptidase, subunit E, domain 1"/>
    <property type="match status" value="1"/>
</dbReference>
<comment type="caution">
    <text evidence="3">The sequence shown here is derived from an EMBL/GenBank/DDBJ whole genome shotgun (WGS) entry which is preliminary data.</text>
</comment>
<keyword evidence="4" id="KW-1185">Reference proteome</keyword>
<reference evidence="3 4" key="1">
    <citation type="submission" date="2024-02" db="EMBL/GenBank/DDBJ databases">
        <title>De novo assembly and annotation of 12 fungi associated with fruit tree decline syndrome in Ontario, Canada.</title>
        <authorList>
            <person name="Sulman M."/>
            <person name="Ellouze W."/>
            <person name="Ilyukhin E."/>
        </authorList>
    </citation>
    <scope>NUCLEOTIDE SEQUENCE [LARGE SCALE GENOMIC DNA]</scope>
    <source>
        <strain evidence="3 4">M1-105</strain>
    </source>
</reference>
<dbReference type="NCBIfam" id="NF001664">
    <property type="entry name" value="PRK00431.1-6"/>
    <property type="match status" value="1"/>
</dbReference>
<dbReference type="Proteomes" id="UP001521116">
    <property type="component" value="Unassembled WGS sequence"/>
</dbReference>
<accession>A0ABR3SKQ6</accession>
<dbReference type="Pfam" id="PF01661">
    <property type="entry name" value="Macro"/>
    <property type="match status" value="1"/>
</dbReference>
<evidence type="ECO:0000259" key="2">
    <source>
        <dbReference type="PROSITE" id="PS51154"/>
    </source>
</evidence>
<proteinExistence type="predicted"/>
<feature type="region of interest" description="Disordered" evidence="1">
    <location>
        <begin position="220"/>
        <end position="286"/>
    </location>
</feature>
<dbReference type="PROSITE" id="PS51154">
    <property type="entry name" value="MACRO"/>
    <property type="match status" value="1"/>
</dbReference>
<protein>
    <recommendedName>
        <fullName evidence="2">Macro domain-containing protein</fullName>
    </recommendedName>
</protein>
<dbReference type="PANTHER" id="PTHR11106">
    <property type="entry name" value="GANGLIOSIDE INDUCED DIFFERENTIATION ASSOCIATED PROTEIN 2-RELATED"/>
    <property type="match status" value="1"/>
</dbReference>
<feature type="domain" description="Macro" evidence="2">
    <location>
        <begin position="35"/>
        <end position="221"/>
    </location>
</feature>
<dbReference type="SMART" id="SM00506">
    <property type="entry name" value="A1pp"/>
    <property type="match status" value="1"/>
</dbReference>
<name>A0ABR3SKQ6_9PEZI</name>
<dbReference type="PANTHER" id="PTHR11106:SF27">
    <property type="entry name" value="MACRO DOMAIN-CONTAINING PROTEIN"/>
    <property type="match status" value="1"/>
</dbReference>
<organism evidence="3 4">
    <name type="scientific">Neofusicoccum ribis</name>
    <dbReference type="NCBI Taxonomy" id="45134"/>
    <lineage>
        <taxon>Eukaryota</taxon>
        <taxon>Fungi</taxon>
        <taxon>Dikarya</taxon>
        <taxon>Ascomycota</taxon>
        <taxon>Pezizomycotina</taxon>
        <taxon>Dothideomycetes</taxon>
        <taxon>Dothideomycetes incertae sedis</taxon>
        <taxon>Botryosphaeriales</taxon>
        <taxon>Botryosphaeriaceae</taxon>
        <taxon>Neofusicoccum</taxon>
    </lineage>
</organism>
<feature type="compositionally biased region" description="Acidic residues" evidence="1">
    <location>
        <begin position="248"/>
        <end position="257"/>
    </location>
</feature>
<feature type="compositionally biased region" description="Basic and acidic residues" evidence="1">
    <location>
        <begin position="228"/>
        <end position="245"/>
    </location>
</feature>
<dbReference type="SUPFAM" id="SSF52949">
    <property type="entry name" value="Macro domain-like"/>
    <property type="match status" value="1"/>
</dbReference>
<gene>
    <name evidence="3" type="ORF">SLS56_008272</name>
</gene>
<evidence type="ECO:0000256" key="1">
    <source>
        <dbReference type="SAM" id="MobiDB-lite"/>
    </source>
</evidence>